<comment type="caution">
    <text evidence="4">Lacks conserved residue(s) required for the propagation of feature annotation.</text>
</comment>
<reference evidence="5 6" key="1">
    <citation type="submission" date="2023-04" db="EMBL/GenBank/DDBJ databases">
        <title>Jannaschia ovalis sp. nov., a marine bacterium isolated from sea tidal flat.</title>
        <authorList>
            <person name="Kwon D.Y."/>
            <person name="Kim J.-J."/>
        </authorList>
    </citation>
    <scope>NUCLEOTIDE SEQUENCE [LARGE SCALE GENOMIC DNA]</scope>
    <source>
        <strain evidence="5 6">GRR-S6-38</strain>
    </source>
</reference>
<dbReference type="EMBL" id="CP122537">
    <property type="protein sequence ID" value="WGH80291.1"/>
    <property type="molecule type" value="Genomic_DNA"/>
</dbReference>
<dbReference type="RefSeq" id="WP_279967359.1">
    <property type="nucleotide sequence ID" value="NZ_CP122537.1"/>
</dbReference>
<dbReference type="PANTHER" id="PTHR43213">
    <property type="entry name" value="BIFUNCTIONAL DTTP/UTP PYROPHOSPHATASE/METHYLTRANSFERASE PROTEIN-RELATED"/>
    <property type="match status" value="1"/>
</dbReference>
<proteinExistence type="inferred from homology"/>
<comment type="similarity">
    <text evidence="4">Belongs to the Maf family.</text>
</comment>
<feature type="active site" description="Proton acceptor" evidence="4">
    <location>
        <position position="70"/>
    </location>
</feature>
<dbReference type="InterPro" id="IPR003697">
    <property type="entry name" value="Maf-like"/>
</dbReference>
<comment type="function">
    <text evidence="4">Nucleoside triphosphate pyrophosphatase. May have a dual role in cell division arrest and in preventing the incorporation of modified nucleotides into cellular nucleic acids.</text>
</comment>
<dbReference type="Gene3D" id="3.90.950.10">
    <property type="match status" value="1"/>
</dbReference>
<comment type="subcellular location">
    <subcellularLocation>
        <location evidence="4">Cytoplasm</location>
    </subcellularLocation>
</comment>
<dbReference type="EC" id="3.6.1.9" evidence="4"/>
<gene>
    <name evidence="5" type="ORF">P8627_08510</name>
</gene>
<keyword evidence="6" id="KW-1185">Reference proteome</keyword>
<dbReference type="InterPro" id="IPR029001">
    <property type="entry name" value="ITPase-like_fam"/>
</dbReference>
<dbReference type="Proteomes" id="UP001243420">
    <property type="component" value="Chromosome"/>
</dbReference>
<dbReference type="PANTHER" id="PTHR43213:SF5">
    <property type="entry name" value="BIFUNCTIONAL DTTP_UTP PYROPHOSPHATASE_METHYLTRANSFERASE PROTEIN-RELATED"/>
    <property type="match status" value="1"/>
</dbReference>
<keyword evidence="2 4" id="KW-0378">Hydrolase</keyword>
<comment type="catalytic activity">
    <reaction evidence="4">
        <text>a ribonucleoside 5'-triphosphate + H2O = a ribonucleoside 5'-phosphate + diphosphate + H(+)</text>
        <dbReference type="Rhea" id="RHEA:23996"/>
        <dbReference type="ChEBI" id="CHEBI:15377"/>
        <dbReference type="ChEBI" id="CHEBI:15378"/>
        <dbReference type="ChEBI" id="CHEBI:33019"/>
        <dbReference type="ChEBI" id="CHEBI:58043"/>
        <dbReference type="ChEBI" id="CHEBI:61557"/>
        <dbReference type="EC" id="3.6.1.9"/>
    </reaction>
</comment>
<dbReference type="Pfam" id="PF02545">
    <property type="entry name" value="Maf"/>
    <property type="match status" value="1"/>
</dbReference>
<comment type="catalytic activity">
    <reaction evidence="4">
        <text>a 2'-deoxyribonucleoside 5'-triphosphate + H2O = a 2'-deoxyribonucleoside 5'-phosphate + diphosphate + H(+)</text>
        <dbReference type="Rhea" id="RHEA:44644"/>
        <dbReference type="ChEBI" id="CHEBI:15377"/>
        <dbReference type="ChEBI" id="CHEBI:15378"/>
        <dbReference type="ChEBI" id="CHEBI:33019"/>
        <dbReference type="ChEBI" id="CHEBI:61560"/>
        <dbReference type="ChEBI" id="CHEBI:65317"/>
        <dbReference type="EC" id="3.6.1.9"/>
    </reaction>
</comment>
<comment type="cofactor">
    <cofactor evidence="1 4">
        <name>a divalent metal cation</name>
        <dbReference type="ChEBI" id="CHEBI:60240"/>
    </cofactor>
</comment>
<dbReference type="CDD" id="cd00555">
    <property type="entry name" value="Maf"/>
    <property type="match status" value="1"/>
</dbReference>
<sequence>MLTLASRSPIRATLLKNAGIAFEVAPARVDEDAVKDALLEEGLGPRDVADALAELKALRVRAPGLVLGCDQTLSFEGALIGKPASPEAAVAQLAAMGGKRHKLHSAVVIAEDGRPVWRHVADVTMMMRVASEAYLADYVARNWEEIRHCAGGYMLEGEGARLFHRVDGDYFAVLGLPLLPLLDYLITRGEVAI</sequence>
<dbReference type="PIRSF" id="PIRSF006305">
    <property type="entry name" value="Maf"/>
    <property type="match status" value="1"/>
</dbReference>
<keyword evidence="3 4" id="KW-0546">Nucleotide metabolism</keyword>
<evidence type="ECO:0000256" key="1">
    <source>
        <dbReference type="ARBA" id="ARBA00001968"/>
    </source>
</evidence>
<organism evidence="5 6">
    <name type="scientific">Jannaschia ovalis</name>
    <dbReference type="NCBI Taxonomy" id="3038773"/>
    <lineage>
        <taxon>Bacteria</taxon>
        <taxon>Pseudomonadati</taxon>
        <taxon>Pseudomonadota</taxon>
        <taxon>Alphaproteobacteria</taxon>
        <taxon>Rhodobacterales</taxon>
        <taxon>Roseobacteraceae</taxon>
        <taxon>Jannaschia</taxon>
    </lineage>
</organism>
<evidence type="ECO:0000313" key="5">
    <source>
        <dbReference type="EMBL" id="WGH80291.1"/>
    </source>
</evidence>
<name>A0ABY8LG57_9RHOB</name>
<evidence type="ECO:0000256" key="4">
    <source>
        <dbReference type="HAMAP-Rule" id="MF_00528"/>
    </source>
</evidence>
<evidence type="ECO:0000313" key="6">
    <source>
        <dbReference type="Proteomes" id="UP001243420"/>
    </source>
</evidence>
<evidence type="ECO:0000256" key="3">
    <source>
        <dbReference type="ARBA" id="ARBA00023080"/>
    </source>
</evidence>
<accession>A0ABY8LG57</accession>
<keyword evidence="4" id="KW-0963">Cytoplasm</keyword>
<dbReference type="HAMAP" id="MF_00528">
    <property type="entry name" value="Maf"/>
    <property type="match status" value="1"/>
</dbReference>
<dbReference type="SUPFAM" id="SSF52972">
    <property type="entry name" value="ITPase-like"/>
    <property type="match status" value="1"/>
</dbReference>
<protein>
    <recommendedName>
        <fullName evidence="4">Nucleoside triphosphate pyrophosphatase</fullName>
        <ecNumber evidence="4">3.6.1.9</ecNumber>
    </recommendedName>
    <alternativeName>
        <fullName evidence="4">Nucleotide pyrophosphatase</fullName>
        <shortName evidence="4">Nucleotide PPase</shortName>
    </alternativeName>
</protein>
<evidence type="ECO:0000256" key="2">
    <source>
        <dbReference type="ARBA" id="ARBA00022801"/>
    </source>
</evidence>